<dbReference type="GO" id="GO:0005886">
    <property type="term" value="C:plasma membrane"/>
    <property type="evidence" value="ECO:0007669"/>
    <property type="project" value="UniProtKB-SubCell"/>
</dbReference>
<dbReference type="Pfam" id="PF00528">
    <property type="entry name" value="BPD_transp_1"/>
    <property type="match status" value="1"/>
</dbReference>
<evidence type="ECO:0000256" key="2">
    <source>
        <dbReference type="ARBA" id="ARBA00022448"/>
    </source>
</evidence>
<dbReference type="AlphaFoldDB" id="V5WK21"/>
<accession>V5WK21</accession>
<name>V5WK21_9SPIO</name>
<evidence type="ECO:0000313" key="9">
    <source>
        <dbReference type="Proteomes" id="UP000018680"/>
    </source>
</evidence>
<feature type="transmembrane region" description="Helical" evidence="6">
    <location>
        <begin position="66"/>
        <end position="90"/>
    </location>
</feature>
<feature type="transmembrane region" description="Helical" evidence="6">
    <location>
        <begin position="226"/>
        <end position="246"/>
    </location>
</feature>
<evidence type="ECO:0000256" key="5">
    <source>
        <dbReference type="ARBA" id="ARBA00023136"/>
    </source>
</evidence>
<sequence>MIKGSAGKQAGLGSWALRGNLLRAGFIILTAVYILLPGFQEAVLSLLYPGENQFLHSRVSLARMTLIHMGLTAGATLLSVGAGVILGVTVTRRGGKDFQTMLKRINGFIQTFPPSAVIILAFPFLGFGWEPTMLALFLYSLFPVVGNTIVGFQSIRPGILDAARGMGMNESQRLFIVEMPQALPLIFTGIRHAFILNLGTAAIGAVIGAGGLGTIIISGLTLQNSALVLSGTIVTIALAFGGEMLINRVESLLSKGAAGSSGR</sequence>
<dbReference type="InterPro" id="IPR051204">
    <property type="entry name" value="ABC_transp_perm/SBD"/>
</dbReference>
<dbReference type="RefSeq" id="WP_024268415.1">
    <property type="nucleotide sequence ID" value="NC_023035.1"/>
</dbReference>
<evidence type="ECO:0000259" key="7">
    <source>
        <dbReference type="PROSITE" id="PS50928"/>
    </source>
</evidence>
<dbReference type="KEGG" id="slr:L21SP2_2144"/>
<dbReference type="GO" id="GO:0055085">
    <property type="term" value="P:transmembrane transport"/>
    <property type="evidence" value="ECO:0007669"/>
    <property type="project" value="InterPro"/>
</dbReference>
<keyword evidence="5 6" id="KW-0472">Membrane</keyword>
<evidence type="ECO:0000256" key="1">
    <source>
        <dbReference type="ARBA" id="ARBA00004651"/>
    </source>
</evidence>
<reference evidence="8 9" key="1">
    <citation type="journal article" date="2015" name="Stand. Genomic Sci.">
        <title>Complete genome sequence and description of Salinispira pacifica gen. nov., sp. nov., a novel spirochaete isolated form a hypersaline microbial mat.</title>
        <authorList>
            <person name="Ben Hania W."/>
            <person name="Joseph M."/>
            <person name="Schumann P."/>
            <person name="Bunk B."/>
            <person name="Fiebig A."/>
            <person name="Sproer C."/>
            <person name="Klenk H.P."/>
            <person name="Fardeau M.L."/>
            <person name="Spring S."/>
        </authorList>
    </citation>
    <scope>NUCLEOTIDE SEQUENCE [LARGE SCALE GENOMIC DNA]</scope>
    <source>
        <strain evidence="8 9">L21-RPul-D2</strain>
    </source>
</reference>
<dbReference type="PATRIC" id="fig|1307761.3.peg.2138"/>
<dbReference type="OrthoDB" id="9801163at2"/>
<dbReference type="STRING" id="1307761.L21SP2_2144"/>
<keyword evidence="4 6" id="KW-1133">Transmembrane helix</keyword>
<dbReference type="Proteomes" id="UP000018680">
    <property type="component" value="Chromosome"/>
</dbReference>
<feature type="transmembrane region" description="Helical" evidence="6">
    <location>
        <begin position="194"/>
        <end position="220"/>
    </location>
</feature>
<feature type="transmembrane region" description="Helical" evidence="6">
    <location>
        <begin position="135"/>
        <end position="155"/>
    </location>
</feature>
<keyword evidence="3 6" id="KW-0812">Transmembrane</keyword>
<dbReference type="PROSITE" id="PS50928">
    <property type="entry name" value="ABC_TM1"/>
    <property type="match status" value="1"/>
</dbReference>
<evidence type="ECO:0000256" key="3">
    <source>
        <dbReference type="ARBA" id="ARBA00022692"/>
    </source>
</evidence>
<evidence type="ECO:0000313" key="8">
    <source>
        <dbReference type="EMBL" id="AHC15511.1"/>
    </source>
</evidence>
<feature type="transmembrane region" description="Helical" evidence="6">
    <location>
        <begin position="21"/>
        <end position="39"/>
    </location>
</feature>
<dbReference type="eggNOG" id="COG1174">
    <property type="taxonomic scope" value="Bacteria"/>
</dbReference>
<dbReference type="CDD" id="cd06261">
    <property type="entry name" value="TM_PBP2"/>
    <property type="match status" value="1"/>
</dbReference>
<keyword evidence="2 6" id="KW-0813">Transport</keyword>
<feature type="transmembrane region" description="Helical" evidence="6">
    <location>
        <begin position="111"/>
        <end position="129"/>
    </location>
</feature>
<keyword evidence="9" id="KW-1185">Reference proteome</keyword>
<comment type="subcellular location">
    <subcellularLocation>
        <location evidence="1 6">Cell membrane</location>
        <topology evidence="1 6">Multi-pass membrane protein</topology>
    </subcellularLocation>
</comment>
<dbReference type="InterPro" id="IPR000515">
    <property type="entry name" value="MetI-like"/>
</dbReference>
<dbReference type="InterPro" id="IPR035906">
    <property type="entry name" value="MetI-like_sf"/>
</dbReference>
<gene>
    <name evidence="8" type="ORF">L21SP2_2144</name>
</gene>
<dbReference type="PANTHER" id="PTHR30177">
    <property type="entry name" value="GLYCINE BETAINE/L-PROLINE TRANSPORT SYSTEM PERMEASE PROTEIN PROW"/>
    <property type="match status" value="1"/>
</dbReference>
<organism evidence="8 9">
    <name type="scientific">Salinispira pacifica</name>
    <dbReference type="NCBI Taxonomy" id="1307761"/>
    <lineage>
        <taxon>Bacteria</taxon>
        <taxon>Pseudomonadati</taxon>
        <taxon>Spirochaetota</taxon>
        <taxon>Spirochaetia</taxon>
        <taxon>Spirochaetales</taxon>
        <taxon>Spirochaetaceae</taxon>
        <taxon>Salinispira</taxon>
    </lineage>
</organism>
<evidence type="ECO:0000256" key="4">
    <source>
        <dbReference type="ARBA" id="ARBA00022989"/>
    </source>
</evidence>
<evidence type="ECO:0000256" key="6">
    <source>
        <dbReference type="RuleBase" id="RU363032"/>
    </source>
</evidence>
<comment type="similarity">
    <text evidence="6">Belongs to the binding-protein-dependent transport system permease family.</text>
</comment>
<feature type="domain" description="ABC transmembrane type-1" evidence="7">
    <location>
        <begin position="65"/>
        <end position="246"/>
    </location>
</feature>
<dbReference type="Gene3D" id="1.10.3720.10">
    <property type="entry name" value="MetI-like"/>
    <property type="match status" value="1"/>
</dbReference>
<protein>
    <submittedName>
        <fullName evidence="8">Osmoprotectant ABC transporter inner membrane protein YehW</fullName>
    </submittedName>
</protein>
<dbReference type="HOGENOM" id="CLU_046113_7_0_12"/>
<dbReference type="SUPFAM" id="SSF161098">
    <property type="entry name" value="MetI-like"/>
    <property type="match status" value="1"/>
</dbReference>
<dbReference type="EMBL" id="CP006939">
    <property type="protein sequence ID" value="AHC15511.1"/>
    <property type="molecule type" value="Genomic_DNA"/>
</dbReference>
<proteinExistence type="inferred from homology"/>